<dbReference type="GO" id="GO:0005504">
    <property type="term" value="F:fatty acid binding"/>
    <property type="evidence" value="ECO:0007669"/>
    <property type="project" value="InterPro"/>
</dbReference>
<dbReference type="AlphaFoldDB" id="A0AAN7L8E4"/>
<dbReference type="PANTHER" id="PTHR33122">
    <property type="entry name" value="LIPID BINDING PROTEIN-RELATED"/>
    <property type="match status" value="1"/>
</dbReference>
<dbReference type="PANTHER" id="PTHR33122:SF60">
    <property type="entry name" value="LIPID-TRANSFER PROTEIN DIR1-RELATED"/>
    <property type="match status" value="1"/>
</dbReference>
<keyword evidence="4" id="KW-1185">Reference proteome</keyword>
<evidence type="ECO:0000259" key="2">
    <source>
        <dbReference type="Pfam" id="PF14368"/>
    </source>
</evidence>
<comment type="caution">
    <text evidence="3">The sequence shown here is derived from an EMBL/GenBank/DDBJ whole genome shotgun (WGS) entry which is preliminary data.</text>
</comment>
<keyword evidence="1" id="KW-0732">Signal</keyword>
<dbReference type="Gene3D" id="1.10.110.10">
    <property type="entry name" value="Plant lipid-transfer and hydrophobic proteins"/>
    <property type="match status" value="1"/>
</dbReference>
<dbReference type="InterPro" id="IPR036312">
    <property type="entry name" value="Bifun_inhib/LTP/seed_sf"/>
</dbReference>
<dbReference type="Pfam" id="PF14368">
    <property type="entry name" value="LTP_2"/>
    <property type="match status" value="1"/>
</dbReference>
<evidence type="ECO:0000256" key="1">
    <source>
        <dbReference type="SAM" id="SignalP"/>
    </source>
</evidence>
<protein>
    <recommendedName>
        <fullName evidence="2">Bifunctional inhibitor/plant lipid transfer protein/seed storage helical domain-containing protein</fullName>
    </recommendedName>
</protein>
<dbReference type="InterPro" id="IPR016140">
    <property type="entry name" value="Bifunc_inhib/LTP/seed_store"/>
</dbReference>
<feature type="chain" id="PRO_5043024322" description="Bifunctional inhibitor/plant lipid transfer protein/seed storage helical domain-containing protein" evidence="1">
    <location>
        <begin position="24"/>
        <end position="99"/>
    </location>
</feature>
<dbReference type="InterPro" id="IPR039265">
    <property type="entry name" value="DIR1-like"/>
</dbReference>
<gene>
    <name evidence="3" type="ORF">SAY87_018410</name>
</gene>
<evidence type="ECO:0000313" key="3">
    <source>
        <dbReference type="EMBL" id="KAK4778223.1"/>
    </source>
</evidence>
<dbReference type="Proteomes" id="UP001345219">
    <property type="component" value="Chromosome 14"/>
</dbReference>
<proteinExistence type="predicted"/>
<feature type="signal peptide" evidence="1">
    <location>
        <begin position="1"/>
        <end position="23"/>
    </location>
</feature>
<name>A0AAN7L8E4_9MYRT</name>
<reference evidence="3 4" key="1">
    <citation type="journal article" date="2023" name="Hortic Res">
        <title>Pangenome of water caltrop reveals structural variations and asymmetric subgenome divergence after allopolyploidization.</title>
        <authorList>
            <person name="Zhang X."/>
            <person name="Chen Y."/>
            <person name="Wang L."/>
            <person name="Yuan Y."/>
            <person name="Fang M."/>
            <person name="Shi L."/>
            <person name="Lu R."/>
            <person name="Comes H.P."/>
            <person name="Ma Y."/>
            <person name="Chen Y."/>
            <person name="Huang G."/>
            <person name="Zhou Y."/>
            <person name="Zheng Z."/>
            <person name="Qiu Y."/>
        </authorList>
    </citation>
    <scope>NUCLEOTIDE SEQUENCE [LARGE SCALE GENOMIC DNA]</scope>
    <source>
        <tissue evidence="3">Roots</tissue>
    </source>
</reference>
<evidence type="ECO:0000313" key="4">
    <source>
        <dbReference type="Proteomes" id="UP001345219"/>
    </source>
</evidence>
<dbReference type="SUPFAM" id="SSF47699">
    <property type="entry name" value="Bifunctional inhibitor/lipid-transfer protein/seed storage 2S albumin"/>
    <property type="match status" value="1"/>
</dbReference>
<dbReference type="CDD" id="cd04660">
    <property type="entry name" value="nsLTP_like"/>
    <property type="match status" value="1"/>
</dbReference>
<dbReference type="InterPro" id="IPR044741">
    <property type="entry name" value="NsLTP-like"/>
</dbReference>
<dbReference type="EMBL" id="JAXIOK010000002">
    <property type="protein sequence ID" value="KAK4778223.1"/>
    <property type="molecule type" value="Genomic_DNA"/>
</dbReference>
<dbReference type="GO" id="GO:0009627">
    <property type="term" value="P:systemic acquired resistance"/>
    <property type="evidence" value="ECO:0007669"/>
    <property type="project" value="InterPro"/>
</dbReference>
<feature type="domain" description="Bifunctional inhibitor/plant lipid transfer protein/seed storage helical" evidence="2">
    <location>
        <begin position="19"/>
        <end position="93"/>
    </location>
</feature>
<accession>A0AAN7L8E4</accession>
<sequence length="99" mass="10560">MEPSGKLVLVFMLIAATFGRCHASTICNVPLTGLYACMPAARSPYPPPPTVACCNALLHADYGCLCSYRDSWIIRSGVVNFNLALQVPGKCGLPFVGHC</sequence>
<organism evidence="3 4">
    <name type="scientific">Trapa incisa</name>
    <dbReference type="NCBI Taxonomy" id="236973"/>
    <lineage>
        <taxon>Eukaryota</taxon>
        <taxon>Viridiplantae</taxon>
        <taxon>Streptophyta</taxon>
        <taxon>Embryophyta</taxon>
        <taxon>Tracheophyta</taxon>
        <taxon>Spermatophyta</taxon>
        <taxon>Magnoliopsida</taxon>
        <taxon>eudicotyledons</taxon>
        <taxon>Gunneridae</taxon>
        <taxon>Pentapetalae</taxon>
        <taxon>rosids</taxon>
        <taxon>malvids</taxon>
        <taxon>Myrtales</taxon>
        <taxon>Lythraceae</taxon>
        <taxon>Trapa</taxon>
    </lineage>
</organism>